<dbReference type="PROSITE" id="PS50005">
    <property type="entry name" value="TPR"/>
    <property type="match status" value="1"/>
</dbReference>
<comment type="caution">
    <text evidence="2">The sequence shown here is derived from an EMBL/GenBank/DDBJ whole genome shotgun (WGS) entry which is preliminary data.</text>
</comment>
<evidence type="ECO:0000313" key="3">
    <source>
        <dbReference type="Proteomes" id="UP000322940"/>
    </source>
</evidence>
<dbReference type="EMBL" id="VVXH01000016">
    <property type="protein sequence ID" value="KAA2376326.1"/>
    <property type="molecule type" value="Genomic_DNA"/>
</dbReference>
<gene>
    <name evidence="2" type="ORF">F2Y10_13505</name>
</gene>
<evidence type="ECO:0000256" key="1">
    <source>
        <dbReference type="PROSITE-ProRule" id="PRU00339"/>
    </source>
</evidence>
<dbReference type="SUPFAM" id="SSF48452">
    <property type="entry name" value="TPR-like"/>
    <property type="match status" value="1"/>
</dbReference>
<dbReference type="Proteomes" id="UP000322940">
    <property type="component" value="Unassembled WGS sequence"/>
</dbReference>
<sequence length="174" mass="20202">MKWIKKLFCGNTEATPSNIEAHKDEIKVPVSFLSAQNIVYAGEEVGLSRLAFKAKQLGNKYVTIDRNIYYQALNNIAKGRRLDYSIQRSAKLNLLGIRYEKEGNIEDAVKVYEENIAMRSNGRHAYDRLKIIYRRQKDRENEIRVLRVAIGVFGEDSEYNERLLKLLSKTKEPF</sequence>
<evidence type="ECO:0008006" key="4">
    <source>
        <dbReference type="Google" id="ProtNLM"/>
    </source>
</evidence>
<dbReference type="AlphaFoldDB" id="A0A5B3GSB5"/>
<keyword evidence="1" id="KW-0802">TPR repeat</keyword>
<organism evidence="2 3">
    <name type="scientific">Alistipes onderdonkii</name>
    <dbReference type="NCBI Taxonomy" id="328813"/>
    <lineage>
        <taxon>Bacteria</taxon>
        <taxon>Pseudomonadati</taxon>
        <taxon>Bacteroidota</taxon>
        <taxon>Bacteroidia</taxon>
        <taxon>Bacteroidales</taxon>
        <taxon>Rikenellaceae</taxon>
        <taxon>Alistipes</taxon>
    </lineage>
</organism>
<dbReference type="GeneID" id="92758165"/>
<name>A0A5B3GSB5_9BACT</name>
<evidence type="ECO:0000313" key="2">
    <source>
        <dbReference type="EMBL" id="KAA2376326.1"/>
    </source>
</evidence>
<dbReference type="Gene3D" id="1.25.40.10">
    <property type="entry name" value="Tetratricopeptide repeat domain"/>
    <property type="match status" value="1"/>
</dbReference>
<feature type="repeat" description="TPR" evidence="1">
    <location>
        <begin position="89"/>
        <end position="122"/>
    </location>
</feature>
<dbReference type="InterPro" id="IPR019734">
    <property type="entry name" value="TPR_rpt"/>
</dbReference>
<dbReference type="InterPro" id="IPR011990">
    <property type="entry name" value="TPR-like_helical_dom_sf"/>
</dbReference>
<dbReference type="RefSeq" id="WP_015545818.1">
    <property type="nucleotide sequence ID" value="NZ_JADMRE010000015.1"/>
</dbReference>
<accession>A0A5B3GSB5</accession>
<reference evidence="2 3" key="1">
    <citation type="journal article" date="2019" name="Nat. Med.">
        <title>A library of human gut bacterial isolates paired with longitudinal multiomics data enables mechanistic microbiome research.</title>
        <authorList>
            <person name="Poyet M."/>
            <person name="Groussin M."/>
            <person name="Gibbons S.M."/>
            <person name="Avila-Pacheco J."/>
            <person name="Jiang X."/>
            <person name="Kearney S.M."/>
            <person name="Perrotta A.R."/>
            <person name="Berdy B."/>
            <person name="Zhao S."/>
            <person name="Lieberman T.D."/>
            <person name="Swanson P.K."/>
            <person name="Smith M."/>
            <person name="Roesemann S."/>
            <person name="Alexander J.E."/>
            <person name="Rich S.A."/>
            <person name="Livny J."/>
            <person name="Vlamakis H."/>
            <person name="Clish C."/>
            <person name="Bullock K."/>
            <person name="Deik A."/>
            <person name="Scott J."/>
            <person name="Pierce K.A."/>
            <person name="Xavier R.J."/>
            <person name="Alm E.J."/>
        </authorList>
    </citation>
    <scope>NUCLEOTIDE SEQUENCE [LARGE SCALE GENOMIC DNA]</scope>
    <source>
        <strain evidence="2 3">BIOML-A266</strain>
    </source>
</reference>
<protein>
    <recommendedName>
        <fullName evidence="4">Tetratricopeptide repeat protein</fullName>
    </recommendedName>
</protein>
<proteinExistence type="predicted"/>